<dbReference type="AlphaFoldDB" id="A0A0S2I4W3"/>
<dbReference type="EMBL" id="CP013118">
    <property type="protein sequence ID" value="ALO17294.1"/>
    <property type="molecule type" value="Genomic_DNA"/>
</dbReference>
<proteinExistence type="predicted"/>
<dbReference type="NCBIfam" id="TIGR04183">
    <property type="entry name" value="Por_Secre_tail"/>
    <property type="match status" value="1"/>
</dbReference>
<reference evidence="2 3" key="1">
    <citation type="submission" date="2015-11" db="EMBL/GenBank/DDBJ databases">
        <title>Description and complete genome sequence of a novel strain predominating in hypersaline microbial mats and representing a new family of the Bacteriodetes phylum.</title>
        <authorList>
            <person name="Spring S."/>
            <person name="Bunk B."/>
            <person name="Sproer C."/>
            <person name="Klenk H.-P."/>
        </authorList>
    </citation>
    <scope>NUCLEOTIDE SEQUENCE [LARGE SCALE GENOMIC DNA]</scope>
    <source>
        <strain evidence="2 3">L21-Spi-D4</strain>
    </source>
</reference>
<name>A0A0S2I4W3_9BACT</name>
<accession>A0A0S2I4W3</accession>
<dbReference type="Pfam" id="PF18962">
    <property type="entry name" value="Por_Secre_tail"/>
    <property type="match status" value="1"/>
</dbReference>
<dbReference type="STRING" id="1307839.L21SP5_03696"/>
<organism evidence="2 3">
    <name type="scientific">Salinivirga cyanobacteriivorans</name>
    <dbReference type="NCBI Taxonomy" id="1307839"/>
    <lineage>
        <taxon>Bacteria</taxon>
        <taxon>Pseudomonadati</taxon>
        <taxon>Bacteroidota</taxon>
        <taxon>Bacteroidia</taxon>
        <taxon>Bacteroidales</taxon>
        <taxon>Salinivirgaceae</taxon>
        <taxon>Salinivirga</taxon>
    </lineage>
</organism>
<dbReference type="InterPro" id="IPR026444">
    <property type="entry name" value="Secre_tail"/>
</dbReference>
<evidence type="ECO:0000313" key="2">
    <source>
        <dbReference type="EMBL" id="ALO17294.1"/>
    </source>
</evidence>
<keyword evidence="3" id="KW-1185">Reference proteome</keyword>
<gene>
    <name evidence="2" type="ORF">L21SP5_03696</name>
</gene>
<sequence length="97" mass="10671">MKGKIAVNPATSVPSEPTFDFTIYPNPAPRGYVTVAVPHTDGQNKVLKLYNALGQIMRTETFSSEAITVNTGLSAGAYFITVRSGEFMRSRKLEIFR</sequence>
<evidence type="ECO:0000313" key="3">
    <source>
        <dbReference type="Proteomes" id="UP000064893"/>
    </source>
</evidence>
<dbReference type="KEGG" id="blq:L21SP5_03696"/>
<feature type="domain" description="Secretion system C-terminal sorting" evidence="1">
    <location>
        <begin position="23"/>
        <end position="93"/>
    </location>
</feature>
<evidence type="ECO:0000259" key="1">
    <source>
        <dbReference type="Pfam" id="PF18962"/>
    </source>
</evidence>
<protein>
    <recommendedName>
        <fullName evidence="1">Secretion system C-terminal sorting domain-containing protein</fullName>
    </recommendedName>
</protein>
<dbReference type="Proteomes" id="UP000064893">
    <property type="component" value="Chromosome"/>
</dbReference>